<feature type="transmembrane region" description="Helical" evidence="1">
    <location>
        <begin position="20"/>
        <end position="38"/>
    </location>
</feature>
<keyword evidence="1" id="KW-0472">Membrane</keyword>
<protein>
    <recommendedName>
        <fullName evidence="4">Transmembrane protein</fullName>
    </recommendedName>
</protein>
<proteinExistence type="predicted"/>
<dbReference type="EMBL" id="JAGPYM010000008">
    <property type="protein sequence ID" value="KAH6891079.1"/>
    <property type="molecule type" value="Genomic_DNA"/>
</dbReference>
<accession>A0A9P8W719</accession>
<evidence type="ECO:0000313" key="2">
    <source>
        <dbReference type="EMBL" id="KAH6891079.1"/>
    </source>
</evidence>
<keyword evidence="3" id="KW-1185">Reference proteome</keyword>
<feature type="transmembrane region" description="Helical" evidence="1">
    <location>
        <begin position="85"/>
        <end position="109"/>
    </location>
</feature>
<comment type="caution">
    <text evidence="2">The sequence shown here is derived from an EMBL/GenBank/DDBJ whole genome shotgun (WGS) entry which is preliminary data.</text>
</comment>
<reference evidence="2 3" key="1">
    <citation type="journal article" date="2021" name="Nat. Commun.">
        <title>Genetic determinants of endophytism in the Arabidopsis root mycobiome.</title>
        <authorList>
            <person name="Mesny F."/>
            <person name="Miyauchi S."/>
            <person name="Thiergart T."/>
            <person name="Pickel B."/>
            <person name="Atanasova L."/>
            <person name="Karlsson M."/>
            <person name="Huettel B."/>
            <person name="Barry K.W."/>
            <person name="Haridas S."/>
            <person name="Chen C."/>
            <person name="Bauer D."/>
            <person name="Andreopoulos W."/>
            <person name="Pangilinan J."/>
            <person name="LaButti K."/>
            <person name="Riley R."/>
            <person name="Lipzen A."/>
            <person name="Clum A."/>
            <person name="Drula E."/>
            <person name="Henrissat B."/>
            <person name="Kohler A."/>
            <person name="Grigoriev I.V."/>
            <person name="Martin F.M."/>
            <person name="Hacquard S."/>
        </authorList>
    </citation>
    <scope>NUCLEOTIDE SEQUENCE [LARGE SCALE GENOMIC DNA]</scope>
    <source>
        <strain evidence="2 3">MPI-CAGE-CH-0241</strain>
    </source>
</reference>
<evidence type="ECO:0000256" key="1">
    <source>
        <dbReference type="SAM" id="Phobius"/>
    </source>
</evidence>
<evidence type="ECO:0008006" key="4">
    <source>
        <dbReference type="Google" id="ProtNLM"/>
    </source>
</evidence>
<dbReference type="AlphaFoldDB" id="A0A9P8W719"/>
<gene>
    <name evidence="2" type="ORF">B0T10DRAFT_301869</name>
</gene>
<name>A0A9P8W719_9HYPO</name>
<keyword evidence="1" id="KW-0812">Transmembrane</keyword>
<sequence>MATGESRAGVMDVTGTMDQTISLALCLVWSLLCWTKRVEMAMPVQYCEYYYRPHPQSLLYFFAFSLPFFLFHSLSSLLLLESPLFSFLVSLAPITVLSVILCLIPLCSLTHSLSLRNKTTFIVPLFQRPSVDSKLLPFLIRVHTLTVSCDFLLLSKLA</sequence>
<keyword evidence="1" id="KW-1133">Transmembrane helix</keyword>
<feature type="transmembrane region" description="Helical" evidence="1">
    <location>
        <begin position="58"/>
        <end position="79"/>
    </location>
</feature>
<evidence type="ECO:0000313" key="3">
    <source>
        <dbReference type="Proteomes" id="UP000777438"/>
    </source>
</evidence>
<dbReference type="Proteomes" id="UP000777438">
    <property type="component" value="Unassembled WGS sequence"/>
</dbReference>
<organism evidence="2 3">
    <name type="scientific">Thelonectria olida</name>
    <dbReference type="NCBI Taxonomy" id="1576542"/>
    <lineage>
        <taxon>Eukaryota</taxon>
        <taxon>Fungi</taxon>
        <taxon>Dikarya</taxon>
        <taxon>Ascomycota</taxon>
        <taxon>Pezizomycotina</taxon>
        <taxon>Sordariomycetes</taxon>
        <taxon>Hypocreomycetidae</taxon>
        <taxon>Hypocreales</taxon>
        <taxon>Nectriaceae</taxon>
        <taxon>Thelonectria</taxon>
    </lineage>
</organism>